<keyword evidence="2" id="KW-1185">Reference proteome</keyword>
<evidence type="ECO:0000313" key="1">
    <source>
        <dbReference type="EMBL" id="CAG8791460.1"/>
    </source>
</evidence>
<name>A0ABN7VQ24_GIGMA</name>
<evidence type="ECO:0000313" key="2">
    <source>
        <dbReference type="Proteomes" id="UP000789901"/>
    </source>
</evidence>
<protein>
    <submittedName>
        <fullName evidence="1">30901_t:CDS:1</fullName>
    </submittedName>
</protein>
<dbReference type="Proteomes" id="UP000789901">
    <property type="component" value="Unassembled WGS sequence"/>
</dbReference>
<organism evidence="1 2">
    <name type="scientific">Gigaspora margarita</name>
    <dbReference type="NCBI Taxonomy" id="4874"/>
    <lineage>
        <taxon>Eukaryota</taxon>
        <taxon>Fungi</taxon>
        <taxon>Fungi incertae sedis</taxon>
        <taxon>Mucoromycota</taxon>
        <taxon>Glomeromycotina</taxon>
        <taxon>Glomeromycetes</taxon>
        <taxon>Diversisporales</taxon>
        <taxon>Gigasporaceae</taxon>
        <taxon>Gigaspora</taxon>
    </lineage>
</organism>
<comment type="caution">
    <text evidence="1">The sequence shown here is derived from an EMBL/GenBank/DDBJ whole genome shotgun (WGS) entry which is preliminary data.</text>
</comment>
<reference evidence="1 2" key="1">
    <citation type="submission" date="2021-06" db="EMBL/GenBank/DDBJ databases">
        <authorList>
            <person name="Kallberg Y."/>
            <person name="Tangrot J."/>
            <person name="Rosling A."/>
        </authorList>
    </citation>
    <scope>NUCLEOTIDE SEQUENCE [LARGE SCALE GENOMIC DNA]</scope>
    <source>
        <strain evidence="1 2">120-4 pot B 10/14</strain>
    </source>
</reference>
<sequence>MSFATNDFSVNPVREGKRVHCIFSQKVIGDNVRNGNNNGDDNAVAMGECIGDECIDVSGEWCWLVSADDVGIWDVSLKGDTFNGDIFNGEVHIWAVGDKDIDLPRENRGIVKNSGVVGTLDAFGERYVEELSCVGFKGPSIFVHDLLYEGIVLFRSNDLDTILVPALRELIASRN</sequence>
<gene>
    <name evidence="1" type="ORF">GMARGA_LOCUS21300</name>
</gene>
<dbReference type="EMBL" id="CAJVQB010019534">
    <property type="protein sequence ID" value="CAG8791460.1"/>
    <property type="molecule type" value="Genomic_DNA"/>
</dbReference>
<proteinExistence type="predicted"/>
<accession>A0ABN7VQ24</accession>